<evidence type="ECO:0000313" key="11">
    <source>
        <dbReference type="Proteomes" id="UP000316125"/>
    </source>
</evidence>
<dbReference type="SUPFAM" id="SSF52743">
    <property type="entry name" value="Subtilisin-like"/>
    <property type="match status" value="1"/>
</dbReference>
<dbReference type="EMBL" id="CP041040">
    <property type="protein sequence ID" value="QDE36476.1"/>
    <property type="molecule type" value="Genomic_DNA"/>
</dbReference>
<evidence type="ECO:0000256" key="7">
    <source>
        <dbReference type="SAM" id="Phobius"/>
    </source>
</evidence>
<keyword evidence="2 5" id="KW-0645">Protease</keyword>
<feature type="region of interest" description="Disordered" evidence="6">
    <location>
        <begin position="372"/>
        <end position="391"/>
    </location>
</feature>
<dbReference type="PROSITE" id="PS51892">
    <property type="entry name" value="SUBTILASE"/>
    <property type="match status" value="1"/>
</dbReference>
<keyword evidence="7" id="KW-1133">Transmembrane helix</keyword>
<dbReference type="Proteomes" id="UP000316125">
    <property type="component" value="Chromosome"/>
</dbReference>
<dbReference type="InterPro" id="IPR000209">
    <property type="entry name" value="Peptidase_S8/S53_dom"/>
</dbReference>
<dbReference type="InterPro" id="IPR036852">
    <property type="entry name" value="Peptidase_S8/S53_dom_sf"/>
</dbReference>
<dbReference type="OrthoDB" id="3644449at2"/>
<name>A0A4Y5YVB1_9MICO</name>
<dbReference type="GO" id="GO:0004252">
    <property type="term" value="F:serine-type endopeptidase activity"/>
    <property type="evidence" value="ECO:0007669"/>
    <property type="project" value="UniProtKB-UniRule"/>
</dbReference>
<evidence type="ECO:0000256" key="3">
    <source>
        <dbReference type="ARBA" id="ARBA00022801"/>
    </source>
</evidence>
<dbReference type="PANTHER" id="PTHR43806:SF11">
    <property type="entry name" value="CEREVISIN-RELATED"/>
    <property type="match status" value="1"/>
</dbReference>
<dbReference type="PANTHER" id="PTHR43806">
    <property type="entry name" value="PEPTIDASE S8"/>
    <property type="match status" value="1"/>
</dbReference>
<feature type="active site" description="Charge relay system" evidence="5">
    <location>
        <position position="276"/>
    </location>
</feature>
<feature type="signal peptide" evidence="8">
    <location>
        <begin position="1"/>
        <end position="19"/>
    </location>
</feature>
<evidence type="ECO:0000313" key="10">
    <source>
        <dbReference type="EMBL" id="QDE36476.1"/>
    </source>
</evidence>
<keyword evidence="4 5" id="KW-0720">Serine protease</keyword>
<evidence type="ECO:0000256" key="8">
    <source>
        <dbReference type="SAM" id="SignalP"/>
    </source>
</evidence>
<dbReference type="AlphaFoldDB" id="A0A4Y5YVB1"/>
<evidence type="ECO:0000256" key="2">
    <source>
        <dbReference type="ARBA" id="ARBA00022670"/>
    </source>
</evidence>
<keyword evidence="7" id="KW-0472">Membrane</keyword>
<gene>
    <name evidence="10" type="ORF">FIV50_02340</name>
</gene>
<comment type="similarity">
    <text evidence="1 5">Belongs to the peptidase S8 family.</text>
</comment>
<feature type="active site" description="Charge relay system" evidence="5">
    <location>
        <position position="96"/>
    </location>
</feature>
<feature type="transmembrane region" description="Helical" evidence="7">
    <location>
        <begin position="397"/>
        <end position="419"/>
    </location>
</feature>
<accession>A0A4Y5YVB1</accession>
<feature type="active site" description="Charge relay system" evidence="5">
    <location>
        <position position="53"/>
    </location>
</feature>
<dbReference type="Gene3D" id="3.40.50.200">
    <property type="entry name" value="Peptidase S8/S53 domain"/>
    <property type="match status" value="1"/>
</dbReference>
<dbReference type="PRINTS" id="PR00723">
    <property type="entry name" value="SUBTILISIN"/>
</dbReference>
<evidence type="ECO:0000256" key="4">
    <source>
        <dbReference type="ARBA" id="ARBA00022825"/>
    </source>
</evidence>
<evidence type="ECO:0000256" key="1">
    <source>
        <dbReference type="ARBA" id="ARBA00011073"/>
    </source>
</evidence>
<protein>
    <recommendedName>
        <fullName evidence="9">Peptidase S8/S53 domain-containing protein</fullName>
    </recommendedName>
</protein>
<dbReference type="CDD" id="cd00306">
    <property type="entry name" value="Peptidases_S8_S53"/>
    <property type="match status" value="1"/>
</dbReference>
<dbReference type="GO" id="GO:0006508">
    <property type="term" value="P:proteolysis"/>
    <property type="evidence" value="ECO:0007669"/>
    <property type="project" value="UniProtKB-KW"/>
</dbReference>
<reference evidence="10 11" key="1">
    <citation type="submission" date="2019-06" db="EMBL/GenBank/DDBJ databases">
        <title>Complete genome of Microbacterium foliorum M2.</title>
        <authorList>
            <person name="Cao G."/>
        </authorList>
    </citation>
    <scope>NUCLEOTIDE SEQUENCE [LARGE SCALE GENOMIC DNA]</scope>
    <source>
        <strain evidence="10 11">M2</strain>
    </source>
</reference>
<keyword evidence="8" id="KW-0732">Signal</keyword>
<dbReference type="InterPro" id="IPR050131">
    <property type="entry name" value="Peptidase_S8_subtilisin-like"/>
</dbReference>
<keyword evidence="3 5" id="KW-0378">Hydrolase</keyword>
<evidence type="ECO:0000256" key="6">
    <source>
        <dbReference type="SAM" id="MobiDB-lite"/>
    </source>
</evidence>
<evidence type="ECO:0000259" key="9">
    <source>
        <dbReference type="Pfam" id="PF00082"/>
    </source>
</evidence>
<evidence type="ECO:0000256" key="5">
    <source>
        <dbReference type="PROSITE-ProRule" id="PRU01240"/>
    </source>
</evidence>
<dbReference type="Pfam" id="PF00082">
    <property type="entry name" value="Peptidase_S8"/>
    <property type="match status" value="1"/>
</dbReference>
<sequence>MLGAIALGGMIAVPSSAAAEDLASGLWWFDRGNVQEAHDAGFDGSGVTVAVIDTQINPDVVGLRGADLQVPENTYCHDAAGAPIPAVSTDYVAAAHGTNVVSMILGTGEAPAGGVPIKGAAPGATVKYYSAGLEDQDTGEVSCALENGEQSTTDDHGFAAEAMSLAISDAIDEGADIISISSTGYVFLLGATAKAVAAGVPIIAGLPNEGGVGGQPAGLNGVVGVQAFGSDGAIATWPSGEPNLSDDVGTAAPGIGILVQGTEASWDEQELVRGTSFATSIVSGFLAVVKQKYPEATGNQLLQTLIHNSGTKGEHEPEWNNSTGFGAASLTGMLAVDPTKYPDENPFFDADDPNAVPNADDVATFAADLEVDSSPEPTQTSAAPEQPSADGAGVTPWVIGGGVVLLILLAGGIVLAVTLTRSSKRRTDHTGGQS</sequence>
<organism evidence="10 11">
    <name type="scientific">Microbacterium foliorum</name>
    <dbReference type="NCBI Taxonomy" id="104336"/>
    <lineage>
        <taxon>Bacteria</taxon>
        <taxon>Bacillati</taxon>
        <taxon>Actinomycetota</taxon>
        <taxon>Actinomycetes</taxon>
        <taxon>Micrococcales</taxon>
        <taxon>Microbacteriaceae</taxon>
        <taxon>Microbacterium</taxon>
    </lineage>
</organism>
<feature type="domain" description="Peptidase S8/S53" evidence="9">
    <location>
        <begin position="44"/>
        <end position="326"/>
    </location>
</feature>
<keyword evidence="7" id="KW-0812">Transmembrane</keyword>
<dbReference type="InterPro" id="IPR015500">
    <property type="entry name" value="Peptidase_S8_subtilisin-rel"/>
</dbReference>
<feature type="chain" id="PRO_5039386388" description="Peptidase S8/S53 domain-containing protein" evidence="8">
    <location>
        <begin position="20"/>
        <end position="434"/>
    </location>
</feature>
<proteinExistence type="inferred from homology"/>